<evidence type="ECO:0000313" key="9">
    <source>
        <dbReference type="Proteomes" id="UP001519654"/>
    </source>
</evidence>
<keyword evidence="5 7" id="KW-0687">Ribonucleoprotein</keyword>
<dbReference type="EMBL" id="JAHKKG010000012">
    <property type="protein sequence ID" value="MBU2668652.1"/>
    <property type="molecule type" value="Genomic_DNA"/>
</dbReference>
<dbReference type="SUPFAM" id="SSF53137">
    <property type="entry name" value="Translational machinery components"/>
    <property type="match status" value="1"/>
</dbReference>
<keyword evidence="2 7" id="KW-0699">rRNA-binding</keyword>
<dbReference type="NCBIfam" id="TIGR00060">
    <property type="entry name" value="L18_bact"/>
    <property type="match status" value="1"/>
</dbReference>
<keyword evidence="3 7" id="KW-0694">RNA-binding</keyword>
<name>A0ABS5YYZ0_9ACTN</name>
<dbReference type="InterPro" id="IPR057268">
    <property type="entry name" value="Ribosomal_L18"/>
</dbReference>
<comment type="function">
    <text evidence="7">This is one of the proteins that bind and probably mediate the attachment of the 5S RNA into the large ribosomal subunit, where it forms part of the central protuberance.</text>
</comment>
<dbReference type="HAMAP" id="MF_01337_B">
    <property type="entry name" value="Ribosomal_uL18_B"/>
    <property type="match status" value="1"/>
</dbReference>
<evidence type="ECO:0000256" key="3">
    <source>
        <dbReference type="ARBA" id="ARBA00022884"/>
    </source>
</evidence>
<dbReference type="Gene3D" id="3.30.420.100">
    <property type="match status" value="1"/>
</dbReference>
<keyword evidence="9" id="KW-1185">Reference proteome</keyword>
<evidence type="ECO:0000256" key="2">
    <source>
        <dbReference type="ARBA" id="ARBA00022730"/>
    </source>
</evidence>
<dbReference type="PANTHER" id="PTHR12899">
    <property type="entry name" value="39S RIBOSOMAL PROTEIN L18, MITOCHONDRIAL"/>
    <property type="match status" value="1"/>
</dbReference>
<dbReference type="GO" id="GO:0005840">
    <property type="term" value="C:ribosome"/>
    <property type="evidence" value="ECO:0007669"/>
    <property type="project" value="UniProtKB-KW"/>
</dbReference>
<protein>
    <recommendedName>
        <fullName evidence="6 7">Large ribosomal subunit protein uL18</fullName>
    </recommendedName>
</protein>
<accession>A0ABS5YYZ0</accession>
<dbReference type="Pfam" id="PF00861">
    <property type="entry name" value="Ribosomal_L18p"/>
    <property type="match status" value="1"/>
</dbReference>
<sequence length="127" mass="13431">MLKRRNGAGAAAKRAVGKARRHFRVRRNLRGTAERPRLVVTRSSRHITAQIIDDLKGHTLASASTLDASLRGTEGDKSALAGKVGALLADRAKAAGVSKVVFDRGGNKYAGRIASLADAAREAGLEF</sequence>
<dbReference type="InterPro" id="IPR005484">
    <property type="entry name" value="Ribosomal_uL18_bac/plant/anim"/>
</dbReference>
<evidence type="ECO:0000256" key="7">
    <source>
        <dbReference type="HAMAP-Rule" id="MF_01337"/>
    </source>
</evidence>
<evidence type="ECO:0000313" key="8">
    <source>
        <dbReference type="EMBL" id="MBU2668652.1"/>
    </source>
</evidence>
<comment type="caution">
    <text evidence="8">The sequence shown here is derived from an EMBL/GenBank/DDBJ whole genome shotgun (WGS) entry which is preliminary data.</text>
</comment>
<organism evidence="8 9">
    <name type="scientific">Paractinoplanes bogorensis</name>
    <dbReference type="NCBI Taxonomy" id="1610840"/>
    <lineage>
        <taxon>Bacteria</taxon>
        <taxon>Bacillati</taxon>
        <taxon>Actinomycetota</taxon>
        <taxon>Actinomycetes</taxon>
        <taxon>Micromonosporales</taxon>
        <taxon>Micromonosporaceae</taxon>
        <taxon>Paractinoplanes</taxon>
    </lineage>
</organism>
<evidence type="ECO:0000256" key="5">
    <source>
        <dbReference type="ARBA" id="ARBA00023274"/>
    </source>
</evidence>
<keyword evidence="4 7" id="KW-0689">Ribosomal protein</keyword>
<evidence type="ECO:0000256" key="6">
    <source>
        <dbReference type="ARBA" id="ARBA00035197"/>
    </source>
</evidence>
<evidence type="ECO:0000256" key="4">
    <source>
        <dbReference type="ARBA" id="ARBA00022980"/>
    </source>
</evidence>
<gene>
    <name evidence="7 8" type="primary">rplR</name>
    <name evidence="8" type="ORF">KOI35_34605</name>
</gene>
<dbReference type="CDD" id="cd00432">
    <property type="entry name" value="Ribosomal_L18_L5e"/>
    <property type="match status" value="1"/>
</dbReference>
<comment type="subunit">
    <text evidence="7">Part of the 50S ribosomal subunit; part of the 5S rRNA/L5/L18/L25 subcomplex. Contacts the 5S and 23S rRNAs.</text>
</comment>
<dbReference type="InterPro" id="IPR004389">
    <property type="entry name" value="Ribosomal_uL18_bac-type"/>
</dbReference>
<dbReference type="Proteomes" id="UP001519654">
    <property type="component" value="Unassembled WGS sequence"/>
</dbReference>
<comment type="similarity">
    <text evidence="1 7">Belongs to the universal ribosomal protein uL18 family.</text>
</comment>
<evidence type="ECO:0000256" key="1">
    <source>
        <dbReference type="ARBA" id="ARBA00007116"/>
    </source>
</evidence>
<reference evidence="8 9" key="1">
    <citation type="submission" date="2021-06" db="EMBL/GenBank/DDBJ databases">
        <title>Actinoplanes lichenicola sp. nov., and Actinoplanes ovalisporus sp. nov., isolated from lichen in Thailand.</title>
        <authorList>
            <person name="Saeng-In P."/>
            <person name="Kanchanasin P."/>
            <person name="Yuki M."/>
            <person name="Kudo T."/>
            <person name="Ohkuma M."/>
            <person name="Phongsopitanun W."/>
            <person name="Tanasupawat S."/>
        </authorList>
    </citation>
    <scope>NUCLEOTIDE SEQUENCE [LARGE SCALE GENOMIC DNA]</scope>
    <source>
        <strain evidence="8 9">NBRC 110975</strain>
    </source>
</reference>
<dbReference type="PANTHER" id="PTHR12899:SF3">
    <property type="entry name" value="LARGE RIBOSOMAL SUBUNIT PROTEIN UL18M"/>
    <property type="match status" value="1"/>
</dbReference>
<proteinExistence type="inferred from homology"/>